<name>A0A0N9WIK4_PSEFL</name>
<dbReference type="Proteomes" id="UP000066487">
    <property type="component" value="Chromosome"/>
</dbReference>
<feature type="compositionally biased region" description="Pro residues" evidence="1">
    <location>
        <begin position="527"/>
        <end position="536"/>
    </location>
</feature>
<evidence type="ECO:0000256" key="1">
    <source>
        <dbReference type="SAM" id="MobiDB-lite"/>
    </source>
</evidence>
<evidence type="ECO:0000313" key="2">
    <source>
        <dbReference type="EMBL" id="ALI04591.1"/>
    </source>
</evidence>
<dbReference type="GO" id="GO:0019068">
    <property type="term" value="P:virion assembly"/>
    <property type="evidence" value="ECO:0007669"/>
    <property type="project" value="InterPro"/>
</dbReference>
<dbReference type="OrthoDB" id="622132at2"/>
<accession>A0A0N9WIK4</accession>
<dbReference type="InterPro" id="IPR006429">
    <property type="entry name" value="Phage_lambda_portal"/>
</dbReference>
<feature type="compositionally biased region" description="Basic and acidic residues" evidence="1">
    <location>
        <begin position="512"/>
        <end position="526"/>
    </location>
</feature>
<feature type="region of interest" description="Disordered" evidence="1">
    <location>
        <begin position="512"/>
        <end position="536"/>
    </location>
</feature>
<reference evidence="3" key="1">
    <citation type="submission" date="2015-09" db="EMBL/GenBank/DDBJ databases">
        <title>Whole genome sequence of Pseudomonas fluorescens FW300-N2E3.</title>
        <authorList>
            <person name="Ray J."/>
            <person name="Melnyk R."/>
            <person name="Deutschbauer A."/>
        </authorList>
    </citation>
    <scope>NUCLEOTIDE SEQUENCE [LARGE SCALE GENOMIC DNA]</scope>
    <source>
        <strain evidence="3">FW300-N2E3</strain>
    </source>
</reference>
<reference evidence="2 3" key="2">
    <citation type="journal article" date="2018" name="Nature">
        <title>Mutant phenotypes for thousands of bacterial genes of unknown function.</title>
        <authorList>
            <person name="Price M.N."/>
            <person name="Wetmore K.M."/>
            <person name="Waters R.J."/>
            <person name="Callaghan M."/>
            <person name="Ray J."/>
            <person name="Liu H."/>
            <person name="Kuehl J.V."/>
            <person name="Melnyk R.A."/>
            <person name="Lamson J.S."/>
            <person name="Suh Y."/>
            <person name="Carlson H.K."/>
            <person name="Esquivel Z."/>
            <person name="Sadeeshkumar H."/>
            <person name="Chakraborty R."/>
            <person name="Zane G.M."/>
            <person name="Rubin B.E."/>
            <person name="Wall J.D."/>
            <person name="Visel A."/>
            <person name="Bristow J."/>
            <person name="Blow M.J."/>
            <person name="Arkin A.P."/>
            <person name="Deutschbauer A.M."/>
        </authorList>
    </citation>
    <scope>NUCLEOTIDE SEQUENCE [LARGE SCALE GENOMIC DNA]</scope>
    <source>
        <strain evidence="2 3">FW300-N2E3</strain>
    </source>
</reference>
<evidence type="ECO:0000313" key="3">
    <source>
        <dbReference type="Proteomes" id="UP000066487"/>
    </source>
</evidence>
<proteinExistence type="predicted"/>
<dbReference type="Pfam" id="PF05136">
    <property type="entry name" value="Phage_portal_2"/>
    <property type="match status" value="1"/>
</dbReference>
<gene>
    <name evidence="2" type="ORF">AO353_27360</name>
</gene>
<dbReference type="RefSeq" id="WP_054597791.1">
    <property type="nucleotide sequence ID" value="NZ_CP012830.1"/>
</dbReference>
<dbReference type="EMBL" id="CP012830">
    <property type="protein sequence ID" value="ALI04591.1"/>
    <property type="molecule type" value="Genomic_DNA"/>
</dbReference>
<dbReference type="GO" id="GO:0005198">
    <property type="term" value="F:structural molecule activity"/>
    <property type="evidence" value="ECO:0007669"/>
    <property type="project" value="InterPro"/>
</dbReference>
<protein>
    <submittedName>
        <fullName evidence="2">Portal protein</fullName>
    </submittedName>
</protein>
<organism evidence="2 3">
    <name type="scientific">Pseudomonas fluorescens</name>
    <dbReference type="NCBI Taxonomy" id="294"/>
    <lineage>
        <taxon>Bacteria</taxon>
        <taxon>Pseudomonadati</taxon>
        <taxon>Pseudomonadota</taxon>
        <taxon>Gammaproteobacteria</taxon>
        <taxon>Pseudomonadales</taxon>
        <taxon>Pseudomonadaceae</taxon>
        <taxon>Pseudomonas</taxon>
    </lineage>
</organism>
<dbReference type="NCBIfam" id="TIGR01539">
    <property type="entry name" value="portal_lambda"/>
    <property type="match status" value="1"/>
</dbReference>
<dbReference type="AlphaFoldDB" id="A0A0N9WIK4"/>
<sequence length="536" mass="59166">MGFFRKDPAELLMREAIRLAKSASGARPIVAQGGGGGVETRWRGASRVLRSMASWIPGLGSPRRDLDQNERRMLVARSRDAMRNHLIARAAITRLRTNVVGTGLVCRSQIDHDALGLSEQQADELNTQLDRLWSLYADDPRECDAEATLNHYQLQALVMISSMVCGDVLIASPDDERPGCVFSTRLQLIESDRVCNPAGQLDGTNLVDGVEFDRLGAPLAYHVCTGYPNEFTAGQSLRWERLPAFGEATGRRRVMHVMADKERPGQKRGAPYLAPVLEPLQKLERYSSAELMAAVISAMFTVFIKKTNDFQVSNLPLTALANEGDGAGGDTTADGELALGEGAIVDLGQGEEPVIANPARPNAQFDPFFTSVVKEIGAALEQPMEELLLHYSSSYSAARAAMLQAWRFYSLRRWWLICDFCQPSRELLIDEAVARGLIKLPGYAEPAKRKAYCQAIWIGPARGAIDELKEANAAGKRIEIGVSNETLETAAMTGEPWQQVYRQRVREVEQRRTDGLHVLPKGREQETPPPNNPNEE</sequence>